<dbReference type="RefSeq" id="WP_075075323.1">
    <property type="nucleotide sequence ID" value="NZ_DF967973.1"/>
</dbReference>
<dbReference type="STRING" id="360412.LARV_03719"/>
<dbReference type="AlphaFoldDB" id="A0A0K8MXF1"/>
<dbReference type="InterPro" id="IPR010016">
    <property type="entry name" value="PxpB"/>
</dbReference>
<keyword evidence="1" id="KW-0547">Nucleotide-binding</keyword>
<dbReference type="Gene3D" id="2.40.100.10">
    <property type="entry name" value="Cyclophilin-like"/>
    <property type="match status" value="1"/>
</dbReference>
<protein>
    <submittedName>
        <fullName evidence="5">Sensor histidine kinase inhibitor, KipI family</fullName>
    </submittedName>
</protein>
<evidence type="ECO:0000256" key="2">
    <source>
        <dbReference type="ARBA" id="ARBA00022801"/>
    </source>
</evidence>
<dbReference type="OrthoDB" id="9778567at2"/>
<dbReference type="GO" id="GO:0016787">
    <property type="term" value="F:hydrolase activity"/>
    <property type="evidence" value="ECO:0007669"/>
    <property type="project" value="UniProtKB-KW"/>
</dbReference>
<name>A0A0K8MXF1_9CHLR</name>
<dbReference type="Pfam" id="PF02682">
    <property type="entry name" value="CT_C_D"/>
    <property type="match status" value="1"/>
</dbReference>
<keyword evidence="2" id="KW-0378">Hydrolase</keyword>
<dbReference type="PANTHER" id="PTHR34698">
    <property type="entry name" value="5-OXOPROLINASE SUBUNIT B"/>
    <property type="match status" value="1"/>
</dbReference>
<dbReference type="NCBIfam" id="TIGR00370">
    <property type="entry name" value="5-oxoprolinase subunit PxpB"/>
    <property type="match status" value="1"/>
</dbReference>
<dbReference type="Gene3D" id="3.30.1360.40">
    <property type="match status" value="1"/>
</dbReference>
<dbReference type="SUPFAM" id="SSF160467">
    <property type="entry name" value="PH0987 N-terminal domain-like"/>
    <property type="match status" value="1"/>
</dbReference>
<dbReference type="SUPFAM" id="SSF50891">
    <property type="entry name" value="Cyclophilin-like"/>
    <property type="match status" value="1"/>
</dbReference>
<dbReference type="EMBL" id="DF967973">
    <property type="protein sequence ID" value="GAP15924.1"/>
    <property type="molecule type" value="Genomic_DNA"/>
</dbReference>
<dbReference type="InterPro" id="IPR003833">
    <property type="entry name" value="CT_C_D"/>
</dbReference>
<dbReference type="Proteomes" id="UP000055060">
    <property type="component" value="Unassembled WGS sequence"/>
</dbReference>
<feature type="domain" description="Carboxyltransferase" evidence="4">
    <location>
        <begin position="6"/>
        <end position="207"/>
    </location>
</feature>
<evidence type="ECO:0000259" key="4">
    <source>
        <dbReference type="SMART" id="SM00796"/>
    </source>
</evidence>
<evidence type="ECO:0000313" key="5">
    <source>
        <dbReference type="EMBL" id="GAP15924.1"/>
    </source>
</evidence>
<reference evidence="5" key="1">
    <citation type="submission" date="2015-07" db="EMBL/GenBank/DDBJ databases">
        <title>Draft Genome Sequences of Anaerolinea thermolimosa IMO-1, Bellilinea caldifistulae GOMI-1, Leptolinea tardivitalis YMTK-2, Levilinea saccharolytica KIBI-1,Longilinea arvoryzae KOME-1, Previously Described as Members of the Anaerolineaceae (Chloroflexi).</title>
        <authorList>
            <person name="Sekiguchi Y."/>
            <person name="Ohashi A."/>
            <person name="Matsuura N."/>
            <person name="Tourlousse M.D."/>
        </authorList>
    </citation>
    <scope>NUCLEOTIDE SEQUENCE [LARGE SCALE GENOMIC DNA]</scope>
    <source>
        <strain evidence="5">KOME-1</strain>
    </source>
</reference>
<dbReference type="GO" id="GO:0005524">
    <property type="term" value="F:ATP binding"/>
    <property type="evidence" value="ECO:0007669"/>
    <property type="project" value="UniProtKB-KW"/>
</dbReference>
<organism evidence="5">
    <name type="scientific">Longilinea arvoryzae</name>
    <dbReference type="NCBI Taxonomy" id="360412"/>
    <lineage>
        <taxon>Bacteria</taxon>
        <taxon>Bacillati</taxon>
        <taxon>Chloroflexota</taxon>
        <taxon>Anaerolineae</taxon>
        <taxon>Anaerolineales</taxon>
        <taxon>Anaerolineaceae</taxon>
        <taxon>Longilinea</taxon>
    </lineage>
</organism>
<dbReference type="InterPro" id="IPR029000">
    <property type="entry name" value="Cyclophilin-like_dom_sf"/>
</dbReference>
<proteinExistence type="predicted"/>
<sequence>MPSTFPRLTPLTDSALLLELGDAIDPDLNARAHALAAALRSSGLPGLGQAVPGYASLLVPYDPAQLAFSALSDWLRANIETIQPLPAAQSRTVEIPVRYGGADGPDLDFVAAHNHLTPAEVIARHTAPLYPVYFMGFAPGFPYLGGLDPRIAAPRLTSPRTRIPAGSVGIAGSQTGVYPLETPGGWRLIGRTERLLFDPSREPPFLLEPGDRVKFVAV</sequence>
<gene>
    <name evidence="5" type="ORF">LARV_03719</name>
</gene>
<dbReference type="PANTHER" id="PTHR34698:SF2">
    <property type="entry name" value="5-OXOPROLINASE SUBUNIT B"/>
    <property type="match status" value="1"/>
</dbReference>
<keyword evidence="6" id="KW-1185">Reference proteome</keyword>
<evidence type="ECO:0000256" key="1">
    <source>
        <dbReference type="ARBA" id="ARBA00022741"/>
    </source>
</evidence>
<dbReference type="SMART" id="SM00796">
    <property type="entry name" value="AHS1"/>
    <property type="match status" value="1"/>
</dbReference>
<evidence type="ECO:0000256" key="3">
    <source>
        <dbReference type="ARBA" id="ARBA00022840"/>
    </source>
</evidence>
<keyword evidence="3" id="KW-0067">ATP-binding</keyword>
<accession>A0A0K8MXF1</accession>
<evidence type="ECO:0000313" key="6">
    <source>
        <dbReference type="Proteomes" id="UP000055060"/>
    </source>
</evidence>